<comment type="caution">
    <text evidence="3">The sequence shown here is derived from an EMBL/GenBank/DDBJ whole genome shotgun (WGS) entry which is preliminary data.</text>
</comment>
<dbReference type="Proteomes" id="UP001595791">
    <property type="component" value="Unassembled WGS sequence"/>
</dbReference>
<dbReference type="PANTHER" id="PTHR11487:SF0">
    <property type="entry name" value="S-ACYL FATTY ACID SYNTHASE THIOESTERASE, MEDIUM CHAIN"/>
    <property type="match status" value="1"/>
</dbReference>
<keyword evidence="4" id="KW-1185">Reference proteome</keyword>
<dbReference type="InterPro" id="IPR012223">
    <property type="entry name" value="TEII"/>
</dbReference>
<evidence type="ECO:0000313" key="3">
    <source>
        <dbReference type="EMBL" id="MFC4159169.1"/>
    </source>
</evidence>
<dbReference type="SUPFAM" id="SSF53474">
    <property type="entry name" value="alpha/beta-Hydrolases"/>
    <property type="match status" value="1"/>
</dbReference>
<evidence type="ECO:0000259" key="2">
    <source>
        <dbReference type="Pfam" id="PF00975"/>
    </source>
</evidence>
<dbReference type="Pfam" id="PF00975">
    <property type="entry name" value="Thioesterase"/>
    <property type="match status" value="1"/>
</dbReference>
<proteinExistence type="inferred from homology"/>
<name>A0ABV8MM95_9NEIS</name>
<feature type="domain" description="Thioesterase" evidence="2">
    <location>
        <begin position="21"/>
        <end position="243"/>
    </location>
</feature>
<reference evidence="4" key="1">
    <citation type="journal article" date="2019" name="Int. J. Syst. Evol. Microbiol.">
        <title>The Global Catalogue of Microorganisms (GCM) 10K type strain sequencing project: providing services to taxonomists for standard genome sequencing and annotation.</title>
        <authorList>
            <consortium name="The Broad Institute Genomics Platform"/>
            <consortium name="The Broad Institute Genome Sequencing Center for Infectious Disease"/>
            <person name="Wu L."/>
            <person name="Ma J."/>
        </authorList>
    </citation>
    <scope>NUCLEOTIDE SEQUENCE [LARGE SCALE GENOMIC DNA]</scope>
    <source>
        <strain evidence="4">LMG 29894</strain>
    </source>
</reference>
<dbReference type="RefSeq" id="WP_378162643.1">
    <property type="nucleotide sequence ID" value="NZ_JBHSBU010000001.1"/>
</dbReference>
<dbReference type="EMBL" id="JBHSBU010000001">
    <property type="protein sequence ID" value="MFC4159169.1"/>
    <property type="molecule type" value="Genomic_DNA"/>
</dbReference>
<sequence>MSDWLYPLPALGRPGPDAPVLVCFPPAGGNPYFFGPLARVAADAARVQVAALPGRPPRMAEPAGEDFWQLVSQLSEALAGLDSLDKALFFGHSMGAVLAYHCCVALQRQGKAPAGLVLSGAQAPTPFFARMRQVACREPAQMIAELRRMGGVEPALLELPEFEELFLGAYRADCRAAAAYHETEVPLLDLPLLLLAGQDDELAPPAALAGWRSVTRGPTRLLSLPGGHFYLNEQWPRIWDTLGATFPWLAQQAAPDPADRQGGSKQWNLKKWYWTATTP</sequence>
<accession>A0ABV8MM95</accession>
<organism evidence="3 4">
    <name type="scientific">Chitinimonas lacunae</name>
    <dbReference type="NCBI Taxonomy" id="1963018"/>
    <lineage>
        <taxon>Bacteria</taxon>
        <taxon>Pseudomonadati</taxon>
        <taxon>Pseudomonadota</taxon>
        <taxon>Betaproteobacteria</taxon>
        <taxon>Neisseriales</taxon>
        <taxon>Chitinibacteraceae</taxon>
        <taxon>Chitinimonas</taxon>
    </lineage>
</organism>
<comment type="similarity">
    <text evidence="1">Belongs to the thioesterase family.</text>
</comment>
<dbReference type="Gene3D" id="3.40.50.1820">
    <property type="entry name" value="alpha/beta hydrolase"/>
    <property type="match status" value="1"/>
</dbReference>
<dbReference type="PANTHER" id="PTHR11487">
    <property type="entry name" value="THIOESTERASE"/>
    <property type="match status" value="1"/>
</dbReference>
<gene>
    <name evidence="3" type="ORF">ACFOW7_07335</name>
</gene>
<evidence type="ECO:0000313" key="4">
    <source>
        <dbReference type="Proteomes" id="UP001595791"/>
    </source>
</evidence>
<dbReference type="InterPro" id="IPR001031">
    <property type="entry name" value="Thioesterase"/>
</dbReference>
<protein>
    <submittedName>
        <fullName evidence="3">Thioesterase II family protein</fullName>
    </submittedName>
</protein>
<dbReference type="InterPro" id="IPR029058">
    <property type="entry name" value="AB_hydrolase_fold"/>
</dbReference>
<evidence type="ECO:0000256" key="1">
    <source>
        <dbReference type="ARBA" id="ARBA00007169"/>
    </source>
</evidence>